<dbReference type="SMART" id="SM00480">
    <property type="entry name" value="POL3Bc"/>
    <property type="match status" value="1"/>
</dbReference>
<comment type="similarity">
    <text evidence="2 10">Belongs to the beta sliding clamp family.</text>
</comment>
<protein>
    <recommendedName>
        <fullName evidence="3 10">Beta sliding clamp</fullName>
    </recommendedName>
</protein>
<keyword evidence="9" id="KW-0238">DNA-binding</keyword>
<evidence type="ECO:0000256" key="5">
    <source>
        <dbReference type="ARBA" id="ARBA00022679"/>
    </source>
</evidence>
<evidence type="ECO:0000256" key="8">
    <source>
        <dbReference type="ARBA" id="ARBA00022932"/>
    </source>
</evidence>
<keyword evidence="8 10" id="KW-0239">DNA-directed DNA polymerase</keyword>
<evidence type="ECO:0000259" key="12">
    <source>
        <dbReference type="Pfam" id="PF02767"/>
    </source>
</evidence>
<dbReference type="GO" id="GO:0005737">
    <property type="term" value="C:cytoplasm"/>
    <property type="evidence" value="ECO:0007669"/>
    <property type="project" value="UniProtKB-SubCell"/>
</dbReference>
<dbReference type="PANTHER" id="PTHR30478">
    <property type="entry name" value="DNA POLYMERASE III SUBUNIT BETA"/>
    <property type="match status" value="1"/>
</dbReference>
<dbReference type="InterPro" id="IPR022637">
    <property type="entry name" value="DNA_polIII_beta_cen"/>
</dbReference>
<comment type="subcellular location">
    <subcellularLocation>
        <location evidence="1 10">Cytoplasm</location>
    </subcellularLocation>
</comment>
<evidence type="ECO:0000256" key="2">
    <source>
        <dbReference type="ARBA" id="ARBA00010752"/>
    </source>
</evidence>
<comment type="function">
    <text evidence="10">Confers DNA tethering and processivity to DNA polymerases and other proteins. Acts as a clamp, forming a ring around DNA (a reaction catalyzed by the clamp-loading complex) which diffuses in an ATP-independent manner freely and bidirectionally along dsDNA. Initially characterized for its ability to contact the catalytic subunit of DNA polymerase III (Pol III), a complex, multichain enzyme responsible for most of the replicative synthesis in bacteria; Pol III exhibits 3'-5' exonuclease proofreading activity. The beta chain is required for initiation of replication as well as for processivity of DNA replication.</text>
</comment>
<dbReference type="GO" id="GO:0008408">
    <property type="term" value="F:3'-5' exonuclease activity"/>
    <property type="evidence" value="ECO:0007669"/>
    <property type="project" value="InterPro"/>
</dbReference>
<evidence type="ECO:0000256" key="1">
    <source>
        <dbReference type="ARBA" id="ARBA00004496"/>
    </source>
</evidence>
<dbReference type="PIRSF" id="PIRSF000804">
    <property type="entry name" value="DNA_pol_III_b"/>
    <property type="match status" value="1"/>
</dbReference>
<dbReference type="RefSeq" id="WP_047241760.1">
    <property type="nucleotide sequence ID" value="NZ_CP010059.1"/>
</dbReference>
<dbReference type="InterPro" id="IPR022634">
    <property type="entry name" value="DNA_polIII_beta_N"/>
</dbReference>
<dbReference type="GO" id="GO:0003677">
    <property type="term" value="F:DNA binding"/>
    <property type="evidence" value="ECO:0007669"/>
    <property type="project" value="UniProtKB-UniRule"/>
</dbReference>
<dbReference type="Pfam" id="PF02767">
    <property type="entry name" value="DNA_pol3_beta_2"/>
    <property type="match status" value="1"/>
</dbReference>
<dbReference type="CDD" id="cd00140">
    <property type="entry name" value="beta_clamp"/>
    <property type="match status" value="1"/>
</dbReference>
<proteinExistence type="inferred from homology"/>
<keyword evidence="7 10" id="KW-0235">DNA replication</keyword>
<dbReference type="GO" id="GO:0006271">
    <property type="term" value="P:DNA strand elongation involved in DNA replication"/>
    <property type="evidence" value="ECO:0007669"/>
    <property type="project" value="TreeGrafter"/>
</dbReference>
<dbReference type="Pfam" id="PF00712">
    <property type="entry name" value="DNA_pol3_beta"/>
    <property type="match status" value="1"/>
</dbReference>
<evidence type="ECO:0000313" key="15">
    <source>
        <dbReference type="Proteomes" id="UP000196074"/>
    </source>
</evidence>
<keyword evidence="6 10" id="KW-0548">Nucleotidyltransferase</keyword>
<evidence type="ECO:0000259" key="13">
    <source>
        <dbReference type="Pfam" id="PF02768"/>
    </source>
</evidence>
<comment type="caution">
    <text evidence="14">The sequence shown here is derived from an EMBL/GenBank/DDBJ whole genome shotgun (WGS) entry which is preliminary data.</text>
</comment>
<feature type="domain" description="DNA polymerase III beta sliding clamp C-terminal" evidence="13">
    <location>
        <begin position="251"/>
        <end position="374"/>
    </location>
</feature>
<evidence type="ECO:0000256" key="10">
    <source>
        <dbReference type="PIRNR" id="PIRNR000804"/>
    </source>
</evidence>
<dbReference type="NCBIfam" id="TIGR00663">
    <property type="entry name" value="dnan"/>
    <property type="match status" value="1"/>
</dbReference>
<sequence>MKVTLNRSIFMQELQTALRAIPGKATMPILTGVKMELTPDGIYLTGSDADVSIETFLSKESEKAQMQIEQTGSVVIQARFFNEIVRRLPEDTLTIELLSNQQVSITSGEANFVVAGLSASEYPQLPEVSSATPLKLPIPLLNQVIAETVFAVSTQETRPILTGVHFILEENQLTAVATDSHRLSQRVIPLEEAAANFDMVIPGKSLVELSRSLPEHEEFVEISIMDNQVMFTTSTMKFYSRLLEGNYPDTRRLIPTNFETSITFNGPQFLQSVERASLLSNEGRYSIIRLSITNEGVMLYGRSPELGKVEERLSYEKVEGEPLEISFNPEYMKAALRAFKDSQIVIRFLSAVRPFILEPAEDSGNFVQLITPVRTN</sequence>
<dbReference type="GO" id="GO:0009360">
    <property type="term" value="C:DNA polymerase III complex"/>
    <property type="evidence" value="ECO:0007669"/>
    <property type="project" value="InterPro"/>
</dbReference>
<dbReference type="Proteomes" id="UP000196074">
    <property type="component" value="Unassembled WGS sequence"/>
</dbReference>
<evidence type="ECO:0000256" key="6">
    <source>
        <dbReference type="ARBA" id="ARBA00022695"/>
    </source>
</evidence>
<dbReference type="EMBL" id="NFLC01000019">
    <property type="protein sequence ID" value="OUQ09632.1"/>
    <property type="molecule type" value="Genomic_DNA"/>
</dbReference>
<dbReference type="PANTHER" id="PTHR30478:SF0">
    <property type="entry name" value="BETA SLIDING CLAMP"/>
    <property type="match status" value="1"/>
</dbReference>
<comment type="subunit">
    <text evidence="10">Forms a ring-shaped head-to-tail homodimer around DNA.</text>
</comment>
<evidence type="ECO:0000259" key="11">
    <source>
        <dbReference type="Pfam" id="PF00712"/>
    </source>
</evidence>
<evidence type="ECO:0000256" key="3">
    <source>
        <dbReference type="ARBA" id="ARBA00021035"/>
    </source>
</evidence>
<dbReference type="Gene3D" id="3.70.10.10">
    <property type="match status" value="1"/>
</dbReference>
<evidence type="ECO:0000256" key="9">
    <source>
        <dbReference type="ARBA" id="ARBA00023125"/>
    </source>
</evidence>
<evidence type="ECO:0000256" key="7">
    <source>
        <dbReference type="ARBA" id="ARBA00022705"/>
    </source>
</evidence>
<dbReference type="Gene3D" id="3.10.150.10">
    <property type="entry name" value="DNA Polymerase III, subunit A, domain 2"/>
    <property type="match status" value="1"/>
</dbReference>
<dbReference type="InterPro" id="IPR046938">
    <property type="entry name" value="DNA_clamp_sf"/>
</dbReference>
<feature type="domain" description="DNA polymerase III beta sliding clamp N-terminal" evidence="11">
    <location>
        <begin position="1"/>
        <end position="126"/>
    </location>
</feature>
<gene>
    <name evidence="14" type="ORF">B5E88_09285</name>
</gene>
<dbReference type="InterPro" id="IPR022635">
    <property type="entry name" value="DNA_polIII_beta_C"/>
</dbReference>
<dbReference type="Pfam" id="PF02768">
    <property type="entry name" value="DNA_pol3_beta_3"/>
    <property type="match status" value="1"/>
</dbReference>
<reference evidence="15" key="1">
    <citation type="submission" date="2017-04" db="EMBL/GenBank/DDBJ databases">
        <title>Function of individual gut microbiota members based on whole genome sequencing of pure cultures obtained from chicken caecum.</title>
        <authorList>
            <person name="Medvecky M."/>
            <person name="Cejkova D."/>
            <person name="Polansky O."/>
            <person name="Karasova D."/>
            <person name="Kubasova T."/>
            <person name="Cizek A."/>
            <person name="Rychlik I."/>
        </authorList>
    </citation>
    <scope>NUCLEOTIDE SEQUENCE [LARGE SCALE GENOMIC DNA]</scope>
    <source>
        <strain evidence="15">An144</strain>
    </source>
</reference>
<evidence type="ECO:0000313" key="14">
    <source>
        <dbReference type="EMBL" id="OUQ09632.1"/>
    </source>
</evidence>
<keyword evidence="4 10" id="KW-0963">Cytoplasm</keyword>
<feature type="domain" description="DNA polymerase III beta sliding clamp central" evidence="12">
    <location>
        <begin position="138"/>
        <end position="249"/>
    </location>
</feature>
<evidence type="ECO:0000256" key="4">
    <source>
        <dbReference type="ARBA" id="ARBA00022490"/>
    </source>
</evidence>
<name>A0A1Y4QYR8_9ENTE</name>
<keyword evidence="5 10" id="KW-0808">Transferase</keyword>
<accession>A0A1Y4QYR8</accession>
<dbReference type="GO" id="GO:0003887">
    <property type="term" value="F:DNA-directed DNA polymerase activity"/>
    <property type="evidence" value="ECO:0007669"/>
    <property type="project" value="UniProtKB-UniRule"/>
</dbReference>
<dbReference type="SUPFAM" id="SSF55979">
    <property type="entry name" value="DNA clamp"/>
    <property type="match status" value="3"/>
</dbReference>
<dbReference type="InterPro" id="IPR001001">
    <property type="entry name" value="DNA_polIII_beta"/>
</dbReference>
<dbReference type="AlphaFoldDB" id="A0A1Y4QYR8"/>
<organism evidence="14 15">
    <name type="scientific">Enterococcus cecorum</name>
    <dbReference type="NCBI Taxonomy" id="44008"/>
    <lineage>
        <taxon>Bacteria</taxon>
        <taxon>Bacillati</taxon>
        <taxon>Bacillota</taxon>
        <taxon>Bacilli</taxon>
        <taxon>Lactobacillales</taxon>
        <taxon>Enterococcaceae</taxon>
        <taxon>Enterococcus</taxon>
    </lineage>
</organism>